<organism evidence="2 3">
    <name type="scientific">Thermothelomyces thermophilus (strain ATCC 42464 / BCRC 31852 / DSM 1799)</name>
    <name type="common">Sporotrichum thermophile</name>
    <dbReference type="NCBI Taxonomy" id="573729"/>
    <lineage>
        <taxon>Eukaryota</taxon>
        <taxon>Fungi</taxon>
        <taxon>Dikarya</taxon>
        <taxon>Ascomycota</taxon>
        <taxon>Pezizomycotina</taxon>
        <taxon>Sordariomycetes</taxon>
        <taxon>Sordariomycetidae</taxon>
        <taxon>Sordariales</taxon>
        <taxon>Chaetomiaceae</taxon>
        <taxon>Thermothelomyces</taxon>
    </lineage>
</organism>
<feature type="region of interest" description="Disordered" evidence="1">
    <location>
        <begin position="94"/>
        <end position="114"/>
    </location>
</feature>
<dbReference type="RefSeq" id="XP_003666410.1">
    <property type="nucleotide sequence ID" value="XM_003666362.1"/>
</dbReference>
<dbReference type="EMBL" id="CP003007">
    <property type="protein sequence ID" value="AEO61165.1"/>
    <property type="molecule type" value="Genomic_DNA"/>
</dbReference>
<dbReference type="GeneID" id="11506210"/>
<dbReference type="InParanoid" id="G2QMI5"/>
<evidence type="ECO:0000313" key="3">
    <source>
        <dbReference type="Proteomes" id="UP000007322"/>
    </source>
</evidence>
<keyword evidence="3" id="KW-1185">Reference proteome</keyword>
<dbReference type="Proteomes" id="UP000007322">
    <property type="component" value="Chromosome 6"/>
</dbReference>
<evidence type="ECO:0000313" key="2">
    <source>
        <dbReference type="EMBL" id="AEO61165.1"/>
    </source>
</evidence>
<dbReference type="eggNOG" id="ENOG502RJEH">
    <property type="taxonomic scope" value="Eukaryota"/>
</dbReference>
<dbReference type="KEGG" id="mtm:MYCTH_2311067"/>
<evidence type="ECO:0000256" key="1">
    <source>
        <dbReference type="SAM" id="MobiDB-lite"/>
    </source>
</evidence>
<accession>G2QMI5</accession>
<dbReference type="OMA" id="QWRAGMS"/>
<protein>
    <submittedName>
        <fullName evidence="2">Uncharacterized protein</fullName>
    </submittedName>
</protein>
<proteinExistence type="predicted"/>
<dbReference type="AlphaFoldDB" id="G2QMI5"/>
<sequence length="219" mass="23970">MVSPTDPLPAILSQAQVSLSSILQARALHASRDAAVTGRLAAVAARADRLLAVLALLQDCPPLHTPAVRARAHHLMRLAADHASALMVMAADSMRGAREREREEEQEQEPREEELRHLDAVQAWLEGSARELEGLVRSVYVGLGGDVEEGWWVETGELVEVAGKVREVLGCEMVLVENLRDRLREGTDEIIRLDDDDAAALGLPQTTIARIEQWRAGVS</sequence>
<dbReference type="HOGENOM" id="CLU_1262285_0_0_1"/>
<reference evidence="2 3" key="1">
    <citation type="journal article" date="2011" name="Nat. Biotechnol.">
        <title>Comparative genomic analysis of the thermophilic biomass-degrading fungi Myceliophthora thermophila and Thielavia terrestris.</title>
        <authorList>
            <person name="Berka R.M."/>
            <person name="Grigoriev I.V."/>
            <person name="Otillar R."/>
            <person name="Salamov A."/>
            <person name="Grimwood J."/>
            <person name="Reid I."/>
            <person name="Ishmael N."/>
            <person name="John T."/>
            <person name="Darmond C."/>
            <person name="Moisan M.-C."/>
            <person name="Henrissat B."/>
            <person name="Coutinho P.M."/>
            <person name="Lombard V."/>
            <person name="Natvig D.O."/>
            <person name="Lindquist E."/>
            <person name="Schmutz J."/>
            <person name="Lucas S."/>
            <person name="Harris P."/>
            <person name="Powlowski J."/>
            <person name="Bellemare A."/>
            <person name="Taylor D."/>
            <person name="Butler G."/>
            <person name="de Vries R.P."/>
            <person name="Allijn I.E."/>
            <person name="van den Brink J."/>
            <person name="Ushinsky S."/>
            <person name="Storms R."/>
            <person name="Powell A.J."/>
            <person name="Paulsen I.T."/>
            <person name="Elbourne L.D.H."/>
            <person name="Baker S.E."/>
            <person name="Magnuson J."/>
            <person name="LaBoissiere S."/>
            <person name="Clutterbuck A.J."/>
            <person name="Martinez D."/>
            <person name="Wogulis M."/>
            <person name="de Leon A.L."/>
            <person name="Rey M.W."/>
            <person name="Tsang A."/>
        </authorList>
    </citation>
    <scope>NUCLEOTIDE SEQUENCE [LARGE SCALE GENOMIC DNA]</scope>
    <source>
        <strain evidence="3">ATCC 42464 / BCRC 31852 / DSM 1799</strain>
    </source>
</reference>
<gene>
    <name evidence="2" type="ORF">MYCTH_2311067</name>
</gene>
<dbReference type="VEuPathDB" id="FungiDB:MYCTH_2311067"/>
<name>G2QMI5_THET4</name>